<protein>
    <submittedName>
        <fullName evidence="2">Uncharacterized protein</fullName>
    </submittedName>
</protein>
<accession>A0A0R2CM32</accession>
<dbReference type="SUPFAM" id="SSF55174">
    <property type="entry name" value="Alpha-L RNA-binding motif"/>
    <property type="match status" value="1"/>
</dbReference>
<dbReference type="AlphaFoldDB" id="A0A0R2CM32"/>
<evidence type="ECO:0000256" key="1">
    <source>
        <dbReference type="PROSITE-ProRule" id="PRU00182"/>
    </source>
</evidence>
<gene>
    <name evidence="2" type="ORF">FC80_GL001640</name>
</gene>
<dbReference type="Gene3D" id="3.10.290.10">
    <property type="entry name" value="RNA-binding S4 domain"/>
    <property type="match status" value="1"/>
</dbReference>
<keyword evidence="3" id="KW-1185">Reference proteome</keyword>
<dbReference type="InterPro" id="IPR036986">
    <property type="entry name" value="S4_RNA-bd_sf"/>
</dbReference>
<dbReference type="OrthoDB" id="9811532at2"/>
<organism evidence="2 3">
    <name type="scientific">Liquorilactobacillus cacaonum DSM 21116</name>
    <dbReference type="NCBI Taxonomy" id="1423729"/>
    <lineage>
        <taxon>Bacteria</taxon>
        <taxon>Bacillati</taxon>
        <taxon>Bacillota</taxon>
        <taxon>Bacilli</taxon>
        <taxon>Lactobacillales</taxon>
        <taxon>Lactobacillaceae</taxon>
        <taxon>Liquorilactobacillus</taxon>
    </lineage>
</organism>
<dbReference type="InterPro" id="IPR014330">
    <property type="entry name" value="RNA-bd_S4-rel_YaaA"/>
</dbReference>
<comment type="caution">
    <text evidence="2">The sequence shown here is derived from an EMBL/GenBank/DDBJ whole genome shotgun (WGS) entry which is preliminary data.</text>
</comment>
<keyword evidence="1" id="KW-0694">RNA-binding</keyword>
<sequence length="75" mass="8487">MNNEILLKTEYVTLGQLLKIASVIDSGGQAKWFLQENEVWINGEQDNRRGRKLYAGDKVSIPSVGTFLMCAKQDR</sequence>
<proteinExistence type="predicted"/>
<dbReference type="PROSITE" id="PS50889">
    <property type="entry name" value="S4"/>
    <property type="match status" value="1"/>
</dbReference>
<dbReference type="EMBL" id="AYZE01000005">
    <property type="protein sequence ID" value="KRM92701.1"/>
    <property type="molecule type" value="Genomic_DNA"/>
</dbReference>
<evidence type="ECO:0000313" key="3">
    <source>
        <dbReference type="Proteomes" id="UP000051131"/>
    </source>
</evidence>
<name>A0A0R2CM32_9LACO</name>
<dbReference type="NCBIfam" id="TIGR02988">
    <property type="entry name" value="YaaA_near_RecF"/>
    <property type="match status" value="1"/>
</dbReference>
<dbReference type="RefSeq" id="WP_057828299.1">
    <property type="nucleotide sequence ID" value="NZ_AYZE01000005.1"/>
</dbReference>
<dbReference type="Pfam" id="PF13275">
    <property type="entry name" value="S4_2"/>
    <property type="match status" value="1"/>
</dbReference>
<dbReference type="GO" id="GO:0003723">
    <property type="term" value="F:RNA binding"/>
    <property type="evidence" value="ECO:0007669"/>
    <property type="project" value="UniProtKB-KW"/>
</dbReference>
<dbReference type="Proteomes" id="UP000051131">
    <property type="component" value="Unassembled WGS sequence"/>
</dbReference>
<reference evidence="2 3" key="1">
    <citation type="journal article" date="2015" name="Genome Announc.">
        <title>Expanding the biotechnology potential of lactobacilli through comparative genomics of 213 strains and associated genera.</title>
        <authorList>
            <person name="Sun Z."/>
            <person name="Harris H.M."/>
            <person name="McCann A."/>
            <person name="Guo C."/>
            <person name="Argimon S."/>
            <person name="Zhang W."/>
            <person name="Yang X."/>
            <person name="Jeffery I.B."/>
            <person name="Cooney J.C."/>
            <person name="Kagawa T.F."/>
            <person name="Liu W."/>
            <person name="Song Y."/>
            <person name="Salvetti E."/>
            <person name="Wrobel A."/>
            <person name="Rasinkangas P."/>
            <person name="Parkhill J."/>
            <person name="Rea M.C."/>
            <person name="O'Sullivan O."/>
            <person name="Ritari J."/>
            <person name="Douillard F.P."/>
            <person name="Paul Ross R."/>
            <person name="Yang R."/>
            <person name="Briner A.E."/>
            <person name="Felis G.E."/>
            <person name="de Vos W.M."/>
            <person name="Barrangou R."/>
            <person name="Klaenhammer T.R."/>
            <person name="Caufield P.W."/>
            <person name="Cui Y."/>
            <person name="Zhang H."/>
            <person name="O'Toole P.W."/>
        </authorList>
    </citation>
    <scope>NUCLEOTIDE SEQUENCE [LARGE SCALE GENOMIC DNA]</scope>
    <source>
        <strain evidence="2 3">DSM 21116</strain>
    </source>
</reference>
<evidence type="ECO:0000313" key="2">
    <source>
        <dbReference type="EMBL" id="KRM92701.1"/>
    </source>
</evidence>
<dbReference type="PATRIC" id="fig|1423729.3.peg.1664"/>
<dbReference type="STRING" id="1423729.FC80_GL001640"/>